<accession>A0ACC7NR49</accession>
<dbReference type="EMBL" id="JBJURJ010000001">
    <property type="protein sequence ID" value="MFM9326737.1"/>
    <property type="molecule type" value="Genomic_DNA"/>
</dbReference>
<proteinExistence type="predicted"/>
<keyword evidence="2" id="KW-1185">Reference proteome</keyword>
<name>A0ACC7NR49_9BACL</name>
<gene>
    <name evidence="1" type="ORF">ACI1P1_00360</name>
</gene>
<evidence type="ECO:0000313" key="2">
    <source>
        <dbReference type="Proteomes" id="UP001631969"/>
    </source>
</evidence>
<organism evidence="1 2">
    <name type="scientific">Paenibacillus mesotrionivorans</name>
    <dbReference type="NCBI Taxonomy" id="3160968"/>
    <lineage>
        <taxon>Bacteria</taxon>
        <taxon>Bacillati</taxon>
        <taxon>Bacillota</taxon>
        <taxon>Bacilli</taxon>
        <taxon>Bacillales</taxon>
        <taxon>Paenibacillaceae</taxon>
        <taxon>Paenibacillus</taxon>
    </lineage>
</organism>
<dbReference type="Proteomes" id="UP001631969">
    <property type="component" value="Unassembled WGS sequence"/>
</dbReference>
<protein>
    <submittedName>
        <fullName evidence="1">Ribonuclease H-like domain-containing protein</fullName>
    </submittedName>
</protein>
<evidence type="ECO:0000313" key="1">
    <source>
        <dbReference type="EMBL" id="MFM9326737.1"/>
    </source>
</evidence>
<comment type="caution">
    <text evidence="1">The sequence shown here is derived from an EMBL/GenBank/DDBJ whole genome shotgun (WGS) entry which is preliminary data.</text>
</comment>
<reference evidence="1" key="1">
    <citation type="submission" date="2024-12" db="EMBL/GenBank/DDBJ databases">
        <authorList>
            <person name="Wu N."/>
        </authorList>
    </citation>
    <scope>NUCLEOTIDE SEQUENCE</scope>
    <source>
        <strain evidence="1">P15</strain>
    </source>
</reference>
<sequence>MSGLKDRLRRYVGQSPSQGQTSETETEASRVLDGEQLEEPSAFAEEPLGPLETVTDAANQMVEAVEAPQEEWEESLGAQWDRLEAVLVHTQEGDFIRRKLHYSADYVHGSCRLADLYGCAGELGAFAKDAEGQPVSAEDMVFFDTETTGLGHGAGNVAFMVGLGYWQNGTFIVEQLFIRNPAEELAMLSYLKKRLERFRFMVSYNGKSFDWPLLQTRFVMHRMRSPDPEPFHLDFLYASRSLWRHTLPSCKLGKVEETQLDFVREDDVPGSMAPALYFLYLAEKKPDSIAPVFLHNGLDILSLAGLAVLFAKALKGDYNALNRVPEEQFRYGLWLSRMGCSQLAGVNMDQLYLRVMSGGEKGAAYQYLATPLAAYYKQCGQWEQASALWCKAIAIGKETPTSLGPSLIPYIEMAMYCEHRQKSYEDALLYADEALLWAEEKHRLLQAASKRASGRAKASRRKPGVIPLEEELLELAGAADKAGKPDKAGEMAKELKKRTERLRKKLQRSGPQTRYAGEEQAEA</sequence>